<reference evidence="4" key="1">
    <citation type="journal article" date="2019" name="Int. J. Syst. Evol. Microbiol.">
        <title>The Global Catalogue of Microorganisms (GCM) 10K type strain sequencing project: providing services to taxonomists for standard genome sequencing and annotation.</title>
        <authorList>
            <consortium name="The Broad Institute Genomics Platform"/>
            <consortium name="The Broad Institute Genome Sequencing Center for Infectious Disease"/>
            <person name="Wu L."/>
            <person name="Ma J."/>
        </authorList>
    </citation>
    <scope>NUCLEOTIDE SEQUENCE [LARGE SCALE GENOMIC DNA]</scope>
    <source>
        <strain evidence="4">CCM 8653</strain>
    </source>
</reference>
<evidence type="ECO:0000256" key="1">
    <source>
        <dbReference type="SAM" id="MobiDB-lite"/>
    </source>
</evidence>
<feature type="region of interest" description="Disordered" evidence="1">
    <location>
        <begin position="92"/>
        <end position="123"/>
    </location>
</feature>
<feature type="signal peptide" evidence="2">
    <location>
        <begin position="1"/>
        <end position="34"/>
    </location>
</feature>
<name>A0ABQ2B0V8_9MICO</name>
<evidence type="ECO:0000313" key="4">
    <source>
        <dbReference type="Proteomes" id="UP000632535"/>
    </source>
</evidence>
<gene>
    <name evidence="3" type="ORF">GCM10007368_05010</name>
</gene>
<dbReference type="EMBL" id="BMDG01000002">
    <property type="protein sequence ID" value="GGI05209.1"/>
    <property type="molecule type" value="Genomic_DNA"/>
</dbReference>
<keyword evidence="4" id="KW-1185">Reference proteome</keyword>
<evidence type="ECO:0000256" key="2">
    <source>
        <dbReference type="SAM" id="SignalP"/>
    </source>
</evidence>
<feature type="chain" id="PRO_5045079513" description="Secreted protein" evidence="2">
    <location>
        <begin position="35"/>
        <end position="167"/>
    </location>
</feature>
<sequence>MPTQTSPGPPGRRTARWTVGASVALALLATSACALVDAVAPTAYCTPKDPVVTPQRVSPGGEVHVETVGNHDGVDCETRLPAQARYQVRIRSETPADDPDEGYLSADLGVLDPSSDGDAEGTFRVPDDFPVDKAEISLRLEGAKTVCDIDPSIGCAKNPFARIDVVG</sequence>
<protein>
    <recommendedName>
        <fullName evidence="5">Secreted protein</fullName>
    </recommendedName>
</protein>
<evidence type="ECO:0000313" key="3">
    <source>
        <dbReference type="EMBL" id="GGI05209.1"/>
    </source>
</evidence>
<accession>A0ABQ2B0V8</accession>
<comment type="caution">
    <text evidence="3">The sequence shown here is derived from an EMBL/GenBank/DDBJ whole genome shotgun (WGS) entry which is preliminary data.</text>
</comment>
<evidence type="ECO:0008006" key="5">
    <source>
        <dbReference type="Google" id="ProtNLM"/>
    </source>
</evidence>
<proteinExistence type="predicted"/>
<keyword evidence="2" id="KW-0732">Signal</keyword>
<organism evidence="3 4">
    <name type="scientific">Isoptericola cucumis</name>
    <dbReference type="NCBI Taxonomy" id="1776856"/>
    <lineage>
        <taxon>Bacteria</taxon>
        <taxon>Bacillati</taxon>
        <taxon>Actinomycetota</taxon>
        <taxon>Actinomycetes</taxon>
        <taxon>Micrococcales</taxon>
        <taxon>Promicromonosporaceae</taxon>
        <taxon>Isoptericola</taxon>
    </lineage>
</organism>
<dbReference type="Proteomes" id="UP000632535">
    <property type="component" value="Unassembled WGS sequence"/>
</dbReference>